<evidence type="ECO:0000313" key="2">
    <source>
        <dbReference type="Proteomes" id="UP001575622"/>
    </source>
</evidence>
<dbReference type="EMBL" id="JBHDLN010000007">
    <property type="protein sequence ID" value="MFB0843780.1"/>
    <property type="molecule type" value="Genomic_DNA"/>
</dbReference>
<proteinExistence type="predicted"/>
<dbReference type="SUPFAM" id="SSF53901">
    <property type="entry name" value="Thiolase-like"/>
    <property type="match status" value="1"/>
</dbReference>
<evidence type="ECO:0000313" key="1">
    <source>
        <dbReference type="EMBL" id="MFB0843780.1"/>
    </source>
</evidence>
<dbReference type="InterPro" id="IPR016039">
    <property type="entry name" value="Thiolase-like"/>
</dbReference>
<reference evidence="1 2" key="1">
    <citation type="submission" date="2024-09" db="EMBL/GenBank/DDBJ databases">
        <authorList>
            <person name="Makale K.P.P."/>
            <person name="Makhzoum A."/>
            <person name="Rantong G."/>
            <person name="Rahube T.O."/>
        </authorList>
    </citation>
    <scope>NUCLEOTIDE SEQUENCE [LARGE SCALE GENOMIC DNA]</scope>
    <source>
        <strain evidence="1 2">KM_D13</strain>
    </source>
</reference>
<sequence>MSAHVLTGGTKLYISKLRCIVPETESSLEACFAEAGQPWENSPPKWLFAHAGMSTPWPPADPGLLDSTLPAVQIPVFGKHPVEYLCEEGKRRFGADRKFDLICYCHETVQHPLTTLPGLMLCAKFGHRHAQSFVLGQLGSLACIRAIDLCKRMLEYGEGTDGLFCMADRTNYPFSRMSWTGSIKGDAAVLCTVSAEAGDYEVVDCRNLPLFPEGSMRAWTTADYERTMLALARHTEQALREMEAAGNIPDRLVIQNVSDSFVTAVGEAGKRCRIPVYVRQAWREINFLGSDPFVTLQEAITNGQLREGQSVLLLFASADYGIGLLTLRCAGG</sequence>
<keyword evidence="2" id="KW-1185">Reference proteome</keyword>
<organism evidence="1 2">
    <name type="scientific">Paenibacillus oleatilyticus</name>
    <dbReference type="NCBI Taxonomy" id="2594886"/>
    <lineage>
        <taxon>Bacteria</taxon>
        <taxon>Bacillati</taxon>
        <taxon>Bacillota</taxon>
        <taxon>Bacilli</taxon>
        <taxon>Bacillales</taxon>
        <taxon>Paenibacillaceae</taxon>
        <taxon>Paenibacillus</taxon>
    </lineage>
</organism>
<name>A0ABV4V118_9BACL</name>
<evidence type="ECO:0008006" key="3">
    <source>
        <dbReference type="Google" id="ProtNLM"/>
    </source>
</evidence>
<protein>
    <recommendedName>
        <fullName evidence="3">Beta-ketoacyl-[acyl-carrier-protein] synthase III C-terminal domain-containing protein</fullName>
    </recommendedName>
</protein>
<dbReference type="Proteomes" id="UP001575622">
    <property type="component" value="Unassembled WGS sequence"/>
</dbReference>
<gene>
    <name evidence="1" type="ORF">ACEU3E_16490</name>
</gene>
<dbReference type="Gene3D" id="3.40.47.10">
    <property type="match status" value="1"/>
</dbReference>
<dbReference type="RefSeq" id="WP_373952950.1">
    <property type="nucleotide sequence ID" value="NZ_JBHDLN010000007.1"/>
</dbReference>
<comment type="caution">
    <text evidence="1">The sequence shown here is derived from an EMBL/GenBank/DDBJ whole genome shotgun (WGS) entry which is preliminary data.</text>
</comment>
<accession>A0ABV4V118</accession>